<evidence type="ECO:0000313" key="4">
    <source>
        <dbReference type="Proteomes" id="UP000053780"/>
    </source>
</evidence>
<reference evidence="3 4" key="1">
    <citation type="journal article" date="2013" name="BMC Genomics">
        <title>Genome sequencing and comparative genomics of honey bee microsporidia, Nosema apis reveal novel insights into host-parasite interactions.</title>
        <authorList>
            <person name="Chen Yp."/>
            <person name="Pettis J.S."/>
            <person name="Zhao Y."/>
            <person name="Liu X."/>
            <person name="Tallon L.J."/>
            <person name="Sadzewicz L.D."/>
            <person name="Li R."/>
            <person name="Zheng H."/>
            <person name="Huang S."/>
            <person name="Zhang X."/>
            <person name="Hamilton M.C."/>
            <person name="Pernal S.F."/>
            <person name="Melathopoulos A.P."/>
            <person name="Yan X."/>
            <person name="Evans J.D."/>
        </authorList>
    </citation>
    <scope>NUCLEOTIDE SEQUENCE [LARGE SCALE GENOMIC DNA]</scope>
    <source>
        <strain evidence="3 4">BRL 01</strain>
    </source>
</reference>
<protein>
    <submittedName>
        <fullName evidence="3">Uncharacterized protein</fullName>
    </submittedName>
</protein>
<organism evidence="3 4">
    <name type="scientific">Vairimorpha apis BRL 01</name>
    <dbReference type="NCBI Taxonomy" id="1037528"/>
    <lineage>
        <taxon>Eukaryota</taxon>
        <taxon>Fungi</taxon>
        <taxon>Fungi incertae sedis</taxon>
        <taxon>Microsporidia</taxon>
        <taxon>Nosematidae</taxon>
        <taxon>Vairimorpha</taxon>
    </lineage>
</organism>
<dbReference type="VEuPathDB" id="MicrosporidiaDB:NAPIS_ORF02436"/>
<evidence type="ECO:0000256" key="1">
    <source>
        <dbReference type="SAM" id="MobiDB-lite"/>
    </source>
</evidence>
<keyword evidence="4" id="KW-1185">Reference proteome</keyword>
<proteinExistence type="predicted"/>
<dbReference type="AlphaFoldDB" id="T0L5Q0"/>
<evidence type="ECO:0000313" key="3">
    <source>
        <dbReference type="EMBL" id="EQB59988.1"/>
    </source>
</evidence>
<dbReference type="HOGENOM" id="CLU_1595031_0_0_1"/>
<dbReference type="Proteomes" id="UP000053780">
    <property type="component" value="Unassembled WGS sequence"/>
</dbReference>
<gene>
    <name evidence="3" type="ORF">NAPIS_ORF02436</name>
</gene>
<keyword evidence="2" id="KW-0732">Signal</keyword>
<accession>T0L5Q0</accession>
<evidence type="ECO:0000256" key="2">
    <source>
        <dbReference type="SAM" id="SignalP"/>
    </source>
</evidence>
<feature type="region of interest" description="Disordered" evidence="1">
    <location>
        <begin position="67"/>
        <end position="87"/>
    </location>
</feature>
<feature type="chain" id="PRO_5004566672" evidence="2">
    <location>
        <begin position="17"/>
        <end position="167"/>
    </location>
</feature>
<dbReference type="EMBL" id="KE647341">
    <property type="protein sequence ID" value="EQB59988.1"/>
    <property type="molecule type" value="Genomic_DNA"/>
</dbReference>
<sequence length="167" mass="19400">MLFGFIILKIFLCANFIPKNKITTSDTNMICDYKRKSINKKELVENSNIENETIANDTLRICDFENSKSQDKESSKNSYLEDEISTSDTDEKYNFEMGKSKEIKLLKSLQLEDTQILNIPNIRDEPTNFDSYKNQTISDQLKTIENKLGEFSLDINESIKFIKMLLI</sequence>
<feature type="signal peptide" evidence="2">
    <location>
        <begin position="1"/>
        <end position="16"/>
    </location>
</feature>
<name>T0L5Q0_9MICR</name>